<sequence length="277" mass="30264">MRKSVYMSLTVLLVLAFACKTEKKQEQVSSPEEKTSTLVGEEVSYATDSTTMKGYITYDKAITAKRPGILVVHEWWGHNDYTRERAQMLANLGYTAFAVDMYGDGKQAAHPEDAGKFSGMVMSNIDEAEARFNAAMSLLKNHSSVDSTQIAAIGYCFGGSVVLTMANAGKDLDAVAAFHSGVQLPIMPNKGIKAKVLVCNGAADPFVSEESVKAFKKAMDEAGAEYSYIAYENAQHAFTSKDADSLGQKFNLPLAYQEKADQASWQELKDLLNETFK</sequence>
<dbReference type="Proteomes" id="UP000290889">
    <property type="component" value="Chromosome"/>
</dbReference>
<name>A0A411E9M7_9FLAO</name>
<keyword evidence="3" id="KW-1185">Reference proteome</keyword>
<dbReference type="Gene3D" id="3.40.50.1820">
    <property type="entry name" value="alpha/beta hydrolase"/>
    <property type="match status" value="1"/>
</dbReference>
<dbReference type="OrthoDB" id="9787933at2"/>
<organism evidence="2 3">
    <name type="scientific">Muriicola soli</name>
    <dbReference type="NCBI Taxonomy" id="2507538"/>
    <lineage>
        <taxon>Bacteria</taxon>
        <taxon>Pseudomonadati</taxon>
        <taxon>Bacteroidota</taxon>
        <taxon>Flavobacteriia</taxon>
        <taxon>Flavobacteriales</taxon>
        <taxon>Flavobacteriaceae</taxon>
        <taxon>Muriicola</taxon>
    </lineage>
</organism>
<dbReference type="EMBL" id="CP035544">
    <property type="protein sequence ID" value="QBA64160.1"/>
    <property type="molecule type" value="Genomic_DNA"/>
</dbReference>
<dbReference type="SUPFAM" id="SSF53474">
    <property type="entry name" value="alpha/beta-Hydrolases"/>
    <property type="match status" value="1"/>
</dbReference>
<dbReference type="InterPro" id="IPR002925">
    <property type="entry name" value="Dienelactn_hydro"/>
</dbReference>
<dbReference type="AlphaFoldDB" id="A0A411E9M7"/>
<proteinExistence type="predicted"/>
<evidence type="ECO:0000313" key="3">
    <source>
        <dbReference type="Proteomes" id="UP000290889"/>
    </source>
</evidence>
<dbReference type="PANTHER" id="PTHR22946">
    <property type="entry name" value="DIENELACTONE HYDROLASE DOMAIN-CONTAINING PROTEIN-RELATED"/>
    <property type="match status" value="1"/>
</dbReference>
<accession>A0A411E9M7</accession>
<keyword evidence="2" id="KW-0378">Hydrolase</keyword>
<dbReference type="Pfam" id="PF01738">
    <property type="entry name" value="DLH"/>
    <property type="match status" value="1"/>
</dbReference>
<feature type="domain" description="Dienelactone hydrolase" evidence="1">
    <location>
        <begin position="53"/>
        <end position="275"/>
    </location>
</feature>
<gene>
    <name evidence="2" type="ORF">EQY75_06215</name>
</gene>
<reference evidence="2 3" key="1">
    <citation type="submission" date="2019-01" db="EMBL/GenBank/DDBJ databases">
        <title>Muriicola soli sp. nov., isolated from soil.</title>
        <authorList>
            <person name="Kang H.J."/>
            <person name="Kim S.B."/>
        </authorList>
    </citation>
    <scope>NUCLEOTIDE SEQUENCE [LARGE SCALE GENOMIC DNA]</scope>
    <source>
        <strain evidence="2 3">MMS17-SY002</strain>
    </source>
</reference>
<evidence type="ECO:0000259" key="1">
    <source>
        <dbReference type="Pfam" id="PF01738"/>
    </source>
</evidence>
<dbReference type="PANTHER" id="PTHR22946:SF0">
    <property type="entry name" value="DIENELACTONE HYDROLASE DOMAIN-CONTAINING PROTEIN"/>
    <property type="match status" value="1"/>
</dbReference>
<dbReference type="PROSITE" id="PS51257">
    <property type="entry name" value="PROKAR_LIPOPROTEIN"/>
    <property type="match status" value="1"/>
</dbReference>
<dbReference type="GO" id="GO:0016787">
    <property type="term" value="F:hydrolase activity"/>
    <property type="evidence" value="ECO:0007669"/>
    <property type="project" value="UniProtKB-KW"/>
</dbReference>
<dbReference type="InterPro" id="IPR029058">
    <property type="entry name" value="AB_hydrolase_fold"/>
</dbReference>
<protein>
    <submittedName>
        <fullName evidence="2">Dienelactone hydrolase family protein</fullName>
    </submittedName>
</protein>
<dbReference type="KEGG" id="mur:EQY75_06215"/>
<evidence type="ECO:0000313" key="2">
    <source>
        <dbReference type="EMBL" id="QBA64160.1"/>
    </source>
</evidence>
<dbReference type="InterPro" id="IPR050261">
    <property type="entry name" value="FrsA_esterase"/>
</dbReference>